<evidence type="ECO:0000313" key="2">
    <source>
        <dbReference type="EMBL" id="KAF2824965.1"/>
    </source>
</evidence>
<feature type="compositionally biased region" description="Low complexity" evidence="1">
    <location>
        <begin position="125"/>
        <end position="151"/>
    </location>
</feature>
<protein>
    <submittedName>
        <fullName evidence="2">Uncharacterized protein</fullName>
    </submittedName>
</protein>
<proteinExistence type="predicted"/>
<dbReference type="Proteomes" id="UP000799424">
    <property type="component" value="Unassembled WGS sequence"/>
</dbReference>
<organism evidence="2 3">
    <name type="scientific">Ophiobolus disseminans</name>
    <dbReference type="NCBI Taxonomy" id="1469910"/>
    <lineage>
        <taxon>Eukaryota</taxon>
        <taxon>Fungi</taxon>
        <taxon>Dikarya</taxon>
        <taxon>Ascomycota</taxon>
        <taxon>Pezizomycotina</taxon>
        <taxon>Dothideomycetes</taxon>
        <taxon>Pleosporomycetidae</taxon>
        <taxon>Pleosporales</taxon>
        <taxon>Pleosporineae</taxon>
        <taxon>Phaeosphaeriaceae</taxon>
        <taxon>Ophiobolus</taxon>
    </lineage>
</organism>
<feature type="region of interest" description="Disordered" evidence="1">
    <location>
        <begin position="102"/>
        <end position="155"/>
    </location>
</feature>
<sequence>MSTKPTYKVNKEGHKFMYAGLDKDNKEIVLALYERGTSSYSSFTFWPKHEATKYESVKIWDAPLQTSVQKKAHMRTLKSIWVEEIGHFYKANTSGGITVPSTQGVAPTNAPQQDFSPLPNTPTVSSTTAFASGSSPGSPSLGTPGTPATPSKRANTTSEYDIFWNPTDAPPSRRQIKSLGLAMKKDMRLKGPPPDSLIKSMIEFKIFAGRGVTPFQAPQWEEWLILTDNIRPQKHEDTSLEALCALFSNPSVGQSVRNETPAEREAVLGRELMDKLDKQSEWLEGFLASTIAVEKHRSSRPA</sequence>
<evidence type="ECO:0000256" key="1">
    <source>
        <dbReference type="SAM" id="MobiDB-lite"/>
    </source>
</evidence>
<name>A0A6A6ZXA5_9PLEO</name>
<keyword evidence="3" id="KW-1185">Reference proteome</keyword>
<feature type="compositionally biased region" description="Polar residues" evidence="1">
    <location>
        <begin position="102"/>
        <end position="115"/>
    </location>
</feature>
<dbReference type="EMBL" id="MU006229">
    <property type="protein sequence ID" value="KAF2824965.1"/>
    <property type="molecule type" value="Genomic_DNA"/>
</dbReference>
<dbReference type="AlphaFoldDB" id="A0A6A6ZXA5"/>
<reference evidence="2" key="1">
    <citation type="journal article" date="2020" name="Stud. Mycol.">
        <title>101 Dothideomycetes genomes: a test case for predicting lifestyles and emergence of pathogens.</title>
        <authorList>
            <person name="Haridas S."/>
            <person name="Albert R."/>
            <person name="Binder M."/>
            <person name="Bloem J."/>
            <person name="Labutti K."/>
            <person name="Salamov A."/>
            <person name="Andreopoulos B."/>
            <person name="Baker S."/>
            <person name="Barry K."/>
            <person name="Bills G."/>
            <person name="Bluhm B."/>
            <person name="Cannon C."/>
            <person name="Castanera R."/>
            <person name="Culley D."/>
            <person name="Daum C."/>
            <person name="Ezra D."/>
            <person name="Gonzalez J."/>
            <person name="Henrissat B."/>
            <person name="Kuo A."/>
            <person name="Liang C."/>
            <person name="Lipzen A."/>
            <person name="Lutzoni F."/>
            <person name="Magnuson J."/>
            <person name="Mondo S."/>
            <person name="Nolan M."/>
            <person name="Ohm R."/>
            <person name="Pangilinan J."/>
            <person name="Park H.-J."/>
            <person name="Ramirez L."/>
            <person name="Alfaro M."/>
            <person name="Sun H."/>
            <person name="Tritt A."/>
            <person name="Yoshinaga Y."/>
            <person name="Zwiers L.-H."/>
            <person name="Turgeon B."/>
            <person name="Goodwin S."/>
            <person name="Spatafora J."/>
            <person name="Crous P."/>
            <person name="Grigoriev I."/>
        </authorList>
    </citation>
    <scope>NUCLEOTIDE SEQUENCE</scope>
    <source>
        <strain evidence="2">CBS 113818</strain>
    </source>
</reference>
<evidence type="ECO:0000313" key="3">
    <source>
        <dbReference type="Proteomes" id="UP000799424"/>
    </source>
</evidence>
<gene>
    <name evidence="2" type="ORF">CC86DRAFT_408104</name>
</gene>
<accession>A0A6A6ZXA5</accession>